<reference evidence="5 6" key="1">
    <citation type="journal article" date="2006" name="Science">
        <title>Phytophthora genome sequences uncover evolutionary origins and mechanisms of pathogenesis.</title>
        <authorList>
            <person name="Tyler B.M."/>
            <person name="Tripathy S."/>
            <person name="Zhang X."/>
            <person name="Dehal P."/>
            <person name="Jiang R.H."/>
            <person name="Aerts A."/>
            <person name="Arredondo F.D."/>
            <person name="Baxter L."/>
            <person name="Bensasson D."/>
            <person name="Beynon J.L."/>
            <person name="Chapman J."/>
            <person name="Damasceno C.M."/>
            <person name="Dorrance A.E."/>
            <person name="Dou D."/>
            <person name="Dickerman A.W."/>
            <person name="Dubchak I.L."/>
            <person name="Garbelotto M."/>
            <person name="Gijzen M."/>
            <person name="Gordon S.G."/>
            <person name="Govers F."/>
            <person name="Grunwald N.J."/>
            <person name="Huang W."/>
            <person name="Ivors K.L."/>
            <person name="Jones R.W."/>
            <person name="Kamoun S."/>
            <person name="Krampis K."/>
            <person name="Lamour K.H."/>
            <person name="Lee M.K."/>
            <person name="McDonald W.H."/>
            <person name="Medina M."/>
            <person name="Meijer H.J."/>
            <person name="Nordberg E.K."/>
            <person name="Maclean D.J."/>
            <person name="Ospina-Giraldo M.D."/>
            <person name="Morris P.F."/>
            <person name="Phuntumart V."/>
            <person name="Putnam N.H."/>
            <person name="Rash S."/>
            <person name="Rose J.K."/>
            <person name="Sakihama Y."/>
            <person name="Salamov A.A."/>
            <person name="Savidor A."/>
            <person name="Scheuring C.F."/>
            <person name="Smith B.M."/>
            <person name="Sobral B.W."/>
            <person name="Terry A."/>
            <person name="Torto-Alalibo T.A."/>
            <person name="Win J."/>
            <person name="Xu Z."/>
            <person name="Zhang H."/>
            <person name="Grigoriev I.V."/>
            <person name="Rokhsar D.S."/>
            <person name="Boore J.L."/>
        </authorList>
    </citation>
    <scope>NUCLEOTIDE SEQUENCE [LARGE SCALE GENOMIC DNA]</scope>
    <source>
        <strain evidence="5 6">P6497</strain>
    </source>
</reference>
<feature type="compositionally biased region" description="Polar residues" evidence="4">
    <location>
        <begin position="1576"/>
        <end position="1589"/>
    </location>
</feature>
<feature type="compositionally biased region" description="Basic and acidic residues" evidence="4">
    <location>
        <begin position="904"/>
        <end position="929"/>
    </location>
</feature>
<feature type="region of interest" description="Disordered" evidence="4">
    <location>
        <begin position="877"/>
        <end position="937"/>
    </location>
</feature>
<feature type="repeat" description="ANK" evidence="3">
    <location>
        <begin position="687"/>
        <end position="713"/>
    </location>
</feature>
<accession>G4YWA7</accession>
<sequence length="1665" mass="179834">MAALDKALATAHAQLLQAREELAKPPTRSFQDAFLEALRRPYEAAALARSSSNRGADTSTSSRETRWRRSDLRDFLSLYFPQYAQQPAAFSALCASLAKKDGGRSHAEHQQQQKEEEEEEEEESHGNDVVVVTFEGLKRVLVRQYGSTRLVAKDPFPLEPCVEPKPERRPSIATFVPGATGGSDNSSDDAAATAGASAPVLREFKAEVMKKSKSWLGRWRARHLLLRWGVLEMHKRSLTSRSFRHVHSSSSSGSTASVTSASTRGAEGSSSASSSAVTAAATAANIKTYDLQDLVSLELEHVSDVDSSSARKAALALKFLTTLTPSSNSHSNPSGAAGQDIKTLVLGGGEASDTLISIRDHVATFALYLELSRRDRLPSMTKVRRYIAAGAKVNVRVRIPRISLPKDGKDASRRRSQVKQPPRGMVTALQLAFLQDPRVPSFESMIAVLLNAGADPRSLLYWDYATQVVFTPSSSEKKEKSEEHHQRRRLRKRLLLHDKIDSDGDESAMFQCCEVQADDAARWNLLMYFCWLGDLEGVKQLLAVTGVGASSGSQGRTSSRQLVTYLDHVNAAGDTALHIAIKAGKESVALVLVEAALSSNAQAVHQCDARGEPVVHIALGARQWRVVDALVAGGAVDPRSYDAFGNTALHLAIQVRAPVALIARLIQVYRHSAPTGGLDGRAGRRGSNDTPLSLALKSGQQEVVALLLASGASPSGSGCKWSHAFVEKCDSENEEDVGRNAVISDDDSALHIAIKAGLELAAAALIAHKADIYAVDARGASPLALAVRYGLYALAAALVDQYQKKQNQDSSKTWWVDGETGRPVVMLAFQAGQLELAALFLDCIGQDKDSQRQLYPARLLPVLVQISSWLGSSTKANASASSNESGDQKKARSASSNSFPSTWTRDRAKSRSDGDWKQLKREATRRDGDDSSSTYAKSKEDRETCTFLLRGIQALVVRFLQLSTKSAVTEVVGDGMLPASVSLSTLPLVIHLPTTATPTKSTPPRVCKDDELMATSSLHVAAAGGPSSALLRLLLAFVLTSDATAAAQVLIRPMGSRAEAPLHSALAAGAAENALLLLYASRELQVRSPAVGPTCAQLIEMTNLLGDSALHLASAWPHSAAMRLVVELLLQERVDAGNWNNVGLAPLHIALREECSDIFIELFLRYGQDLNLWTEGNAYEDEEGEGESSEFLSHSGARPSAITLVASCPQNPLMLALESKNAAAFRALVRGGARTRALMPRARVGLLQLAVHFNVRDPELLACLLDDPELEHSAHSDVADQWGVSPRDARSRLMEVWRRERSGVDVASPSGAPRVSPPLRITVPRPPPESVPLETAQYLRALPRPPTLSPTTLEYLREEERATLTLVAQEARGEAQDWLAKRIGQKKLLSDAHAQLQNVKKHRRTASGSSVSSSRDGLEASSTEAGGARSESAQSDQQLLEELKASAAKKFIEKHVAEAVAEARLAIEREKQTIFQETGLYPGMTSTSRKNKKKGDGKHRSLLVRAASSTTGSMLLPASSASVASVSSEESNPTQLSEDGYGSASFWWSERGTTFLSEDSWLSSSNPRGGTMLSDPASTSVSSWASNGRGTMLDGSYDRRLSFASRSFLDSDDNDRHGKSSRDERVDQSTDSFIDSEHLPLDAHYSNPSGHPPVPHVISERNTKV</sequence>
<feature type="compositionally biased region" description="Polar residues" evidence="4">
    <location>
        <begin position="893"/>
        <end position="903"/>
    </location>
</feature>
<dbReference type="OMA" id="EMHKRIS"/>
<gene>
    <name evidence="5" type="ORF">PHYSODRAFT_480771</name>
</gene>
<dbReference type="Gene3D" id="1.25.40.20">
    <property type="entry name" value="Ankyrin repeat-containing domain"/>
    <property type="match status" value="3"/>
</dbReference>
<dbReference type="PROSITE" id="PS50088">
    <property type="entry name" value="ANK_REPEAT"/>
    <property type="match status" value="3"/>
</dbReference>
<keyword evidence="6" id="KW-1185">Reference proteome</keyword>
<evidence type="ECO:0000256" key="3">
    <source>
        <dbReference type="PROSITE-ProRule" id="PRU00023"/>
    </source>
</evidence>
<feature type="compositionally biased region" description="Basic and acidic residues" evidence="4">
    <location>
        <begin position="1614"/>
        <end position="1628"/>
    </location>
</feature>
<name>G4YWA7_PHYSP</name>
<keyword evidence="2 3" id="KW-0040">ANK repeat</keyword>
<feature type="region of interest" description="Disordered" evidence="4">
    <location>
        <begin position="46"/>
        <end position="66"/>
    </location>
</feature>
<feature type="region of interest" description="Disordered" evidence="4">
    <location>
        <begin position="1397"/>
        <end position="1437"/>
    </location>
</feature>
<dbReference type="EMBL" id="JH159152">
    <property type="protein sequence ID" value="EGZ24997.1"/>
    <property type="molecule type" value="Genomic_DNA"/>
</dbReference>
<feature type="region of interest" description="Disordered" evidence="4">
    <location>
        <begin position="1561"/>
        <end position="1589"/>
    </location>
</feature>
<feature type="compositionally biased region" description="Basic and acidic residues" evidence="4">
    <location>
        <begin position="102"/>
        <end position="114"/>
    </location>
</feature>
<feature type="repeat" description="ANK" evidence="3">
    <location>
        <begin position="572"/>
        <end position="604"/>
    </location>
</feature>
<organism evidence="5 6">
    <name type="scientific">Phytophthora sojae (strain P6497)</name>
    <name type="common">Soybean stem and root rot agent</name>
    <name type="synonym">Phytophthora megasperma f. sp. glycines</name>
    <dbReference type="NCBI Taxonomy" id="1094619"/>
    <lineage>
        <taxon>Eukaryota</taxon>
        <taxon>Sar</taxon>
        <taxon>Stramenopiles</taxon>
        <taxon>Oomycota</taxon>
        <taxon>Peronosporomycetes</taxon>
        <taxon>Peronosporales</taxon>
        <taxon>Peronosporaceae</taxon>
        <taxon>Phytophthora</taxon>
    </lineage>
</organism>
<dbReference type="PANTHER" id="PTHR24198:SF165">
    <property type="entry name" value="ANKYRIN REPEAT-CONTAINING PROTEIN-RELATED"/>
    <property type="match status" value="1"/>
</dbReference>
<evidence type="ECO:0000256" key="2">
    <source>
        <dbReference type="ARBA" id="ARBA00023043"/>
    </source>
</evidence>
<feature type="region of interest" description="Disordered" evidence="4">
    <location>
        <begin position="1304"/>
        <end position="1330"/>
    </location>
</feature>
<dbReference type="GeneID" id="20655296"/>
<feature type="region of interest" description="Disordered" evidence="4">
    <location>
        <begin position="102"/>
        <end position="127"/>
    </location>
</feature>
<protein>
    <submittedName>
        <fullName evidence="5">Uncharacterized protein</fullName>
    </submittedName>
</protein>
<proteinExistence type="predicted"/>
<dbReference type="InterPro" id="IPR036770">
    <property type="entry name" value="Ankyrin_rpt-contain_sf"/>
</dbReference>
<feature type="repeat" description="ANK" evidence="3">
    <location>
        <begin position="1142"/>
        <end position="1175"/>
    </location>
</feature>
<evidence type="ECO:0000256" key="1">
    <source>
        <dbReference type="ARBA" id="ARBA00022737"/>
    </source>
</evidence>
<feature type="compositionally biased region" description="Low complexity" evidence="4">
    <location>
        <begin position="182"/>
        <end position="196"/>
    </location>
</feature>
<feature type="region of interest" description="Disordered" evidence="4">
    <location>
        <begin position="161"/>
        <end position="196"/>
    </location>
</feature>
<evidence type="ECO:0000313" key="5">
    <source>
        <dbReference type="EMBL" id="EGZ24997.1"/>
    </source>
</evidence>
<dbReference type="PROSITE" id="PS50297">
    <property type="entry name" value="ANK_REP_REGION"/>
    <property type="match status" value="2"/>
</dbReference>
<keyword evidence="1" id="KW-0677">Repeat</keyword>
<evidence type="ECO:0000256" key="4">
    <source>
        <dbReference type="SAM" id="MobiDB-lite"/>
    </source>
</evidence>
<evidence type="ECO:0000313" key="6">
    <source>
        <dbReference type="Proteomes" id="UP000002640"/>
    </source>
</evidence>
<dbReference type="KEGG" id="psoj:PHYSODRAFT_480771"/>
<dbReference type="PANTHER" id="PTHR24198">
    <property type="entry name" value="ANKYRIN REPEAT AND PROTEIN KINASE DOMAIN-CONTAINING PROTEIN"/>
    <property type="match status" value="1"/>
</dbReference>
<dbReference type="InParanoid" id="G4YWA7"/>
<dbReference type="Pfam" id="PF12796">
    <property type="entry name" value="Ank_2"/>
    <property type="match status" value="1"/>
</dbReference>
<dbReference type="RefSeq" id="XP_009520285.1">
    <property type="nucleotide sequence ID" value="XM_009521990.1"/>
</dbReference>
<feature type="region of interest" description="Disordered" evidence="4">
    <location>
        <begin position="241"/>
        <end position="274"/>
    </location>
</feature>
<dbReference type="InterPro" id="IPR002110">
    <property type="entry name" value="Ankyrin_rpt"/>
</dbReference>
<dbReference type="SMART" id="SM00248">
    <property type="entry name" value="ANK"/>
    <property type="match status" value="12"/>
</dbReference>
<dbReference type="SMR" id="G4YWA7"/>
<feature type="compositionally biased region" description="Low complexity" evidence="4">
    <location>
        <begin position="248"/>
        <end position="274"/>
    </location>
</feature>
<dbReference type="SUPFAM" id="SSF48403">
    <property type="entry name" value="Ankyrin repeat"/>
    <property type="match status" value="2"/>
</dbReference>
<dbReference type="Proteomes" id="UP000002640">
    <property type="component" value="Unassembled WGS sequence"/>
</dbReference>
<feature type="region of interest" description="Disordered" evidence="4">
    <location>
        <begin position="1608"/>
        <end position="1665"/>
    </location>
</feature>